<protein>
    <recommendedName>
        <fullName evidence="3">Uracil-DNA glycosylase</fullName>
    </recommendedName>
</protein>
<keyword evidence="2" id="KW-1185">Reference proteome</keyword>
<dbReference type="SUPFAM" id="SSF52141">
    <property type="entry name" value="Uracil-DNA glycosylase-like"/>
    <property type="match status" value="1"/>
</dbReference>
<dbReference type="KEGG" id="ahb:bsdtb5_03310"/>
<dbReference type="RefSeq" id="WP_271714335.1">
    <property type="nucleotide sequence ID" value="NZ_AP024169.1"/>
</dbReference>
<evidence type="ECO:0000313" key="1">
    <source>
        <dbReference type="EMBL" id="BCN29036.1"/>
    </source>
</evidence>
<proteinExistence type="predicted"/>
<accession>A0A7R7EHP2</accession>
<dbReference type="InterPro" id="IPR036895">
    <property type="entry name" value="Uracil-DNA_glycosylase-like_sf"/>
</dbReference>
<organism evidence="1 2">
    <name type="scientific">Anaeromicropila herbilytica</name>
    <dbReference type="NCBI Taxonomy" id="2785025"/>
    <lineage>
        <taxon>Bacteria</taxon>
        <taxon>Bacillati</taxon>
        <taxon>Bacillota</taxon>
        <taxon>Clostridia</taxon>
        <taxon>Lachnospirales</taxon>
        <taxon>Lachnospiraceae</taxon>
        <taxon>Anaeromicropila</taxon>
    </lineage>
</organism>
<dbReference type="Proteomes" id="UP000595897">
    <property type="component" value="Chromosome"/>
</dbReference>
<dbReference type="EMBL" id="AP024169">
    <property type="protein sequence ID" value="BCN29036.1"/>
    <property type="molecule type" value="Genomic_DNA"/>
</dbReference>
<gene>
    <name evidence="1" type="ORF">bsdtb5_03310</name>
</gene>
<dbReference type="AlphaFoldDB" id="A0A7R7EHP2"/>
<name>A0A7R7EHP2_9FIRM</name>
<evidence type="ECO:0008006" key="3">
    <source>
        <dbReference type="Google" id="ProtNLM"/>
    </source>
</evidence>
<reference evidence="1 2" key="1">
    <citation type="submission" date="2020-11" db="EMBL/GenBank/DDBJ databases">
        <title>Draft genome sequencing of a Lachnospiraceae strain isolated from anoxic soil subjected to BSD treatment.</title>
        <authorList>
            <person name="Uek A."/>
            <person name="Tonouchi A."/>
        </authorList>
    </citation>
    <scope>NUCLEOTIDE SEQUENCE [LARGE SCALE GENOMIC DNA]</scope>
    <source>
        <strain evidence="1 2">TB5</strain>
    </source>
</reference>
<dbReference type="Gene3D" id="3.40.470.10">
    <property type="entry name" value="Uracil-DNA glycosylase-like domain"/>
    <property type="match status" value="1"/>
</dbReference>
<evidence type="ECO:0000313" key="2">
    <source>
        <dbReference type="Proteomes" id="UP000595897"/>
    </source>
</evidence>
<sequence length="203" mass="23208">MIINARDYLLSIMKEKNISTDRIQLPNIELDTDNIKVLMINEVPPENPNDYFYSQSEHPSYMDTTLWLFHNAGVTVSNISDIVKMGIYITTAVKSPKNGYNVETDIIIEHLSVLEEEINMFPNLKVVMLMGDVAKKAYNMIAKKNTKRNCIPTGSTYKIRANEYYYGNVRVFPSYIMTGGNLLIEKSKCSMISDDIKCMIKLI</sequence>